<proteinExistence type="predicted"/>
<dbReference type="PANTHER" id="PTHR30146:SF153">
    <property type="entry name" value="LACTOSE OPERON REPRESSOR"/>
    <property type="match status" value="1"/>
</dbReference>
<dbReference type="GO" id="GO:0003700">
    <property type="term" value="F:DNA-binding transcription factor activity"/>
    <property type="evidence" value="ECO:0007669"/>
    <property type="project" value="TreeGrafter"/>
</dbReference>
<dbReference type="CDD" id="cd01392">
    <property type="entry name" value="HTH_LacI"/>
    <property type="match status" value="1"/>
</dbReference>
<dbReference type="Proteomes" id="UP000295633">
    <property type="component" value="Unassembled WGS sequence"/>
</dbReference>
<dbReference type="Pfam" id="PF00356">
    <property type="entry name" value="LacI"/>
    <property type="match status" value="1"/>
</dbReference>
<dbReference type="RefSeq" id="WP_091357684.1">
    <property type="nucleotide sequence ID" value="NZ_SMZX01000001.1"/>
</dbReference>
<gene>
    <name evidence="5" type="ORF">E2R54_05745</name>
</gene>
<keyword evidence="2" id="KW-0238">DNA-binding</keyword>
<feature type="domain" description="HTH lacI-type" evidence="4">
    <location>
        <begin position="12"/>
        <end position="67"/>
    </location>
</feature>
<keyword evidence="1" id="KW-0805">Transcription regulation</keyword>
<dbReference type="SMART" id="SM00354">
    <property type="entry name" value="HTH_LACI"/>
    <property type="match status" value="1"/>
</dbReference>
<evidence type="ECO:0000256" key="1">
    <source>
        <dbReference type="ARBA" id="ARBA00023015"/>
    </source>
</evidence>
<dbReference type="Gene3D" id="1.10.260.40">
    <property type="entry name" value="lambda repressor-like DNA-binding domains"/>
    <property type="match status" value="1"/>
</dbReference>
<dbReference type="SUPFAM" id="SSF47413">
    <property type="entry name" value="lambda repressor-like DNA-binding domains"/>
    <property type="match status" value="1"/>
</dbReference>
<evidence type="ECO:0000313" key="6">
    <source>
        <dbReference type="Proteomes" id="UP000295633"/>
    </source>
</evidence>
<evidence type="ECO:0000259" key="4">
    <source>
        <dbReference type="PROSITE" id="PS50932"/>
    </source>
</evidence>
<dbReference type="SUPFAM" id="SSF53822">
    <property type="entry name" value="Periplasmic binding protein-like I"/>
    <property type="match status" value="1"/>
</dbReference>
<dbReference type="InterPro" id="IPR028082">
    <property type="entry name" value="Peripla_BP_I"/>
</dbReference>
<comment type="caution">
    <text evidence="5">The sequence shown here is derived from an EMBL/GenBank/DDBJ whole genome shotgun (WGS) entry which is preliminary data.</text>
</comment>
<dbReference type="GO" id="GO:0000976">
    <property type="term" value="F:transcription cis-regulatory region binding"/>
    <property type="evidence" value="ECO:0007669"/>
    <property type="project" value="TreeGrafter"/>
</dbReference>
<accession>A0A4R5YLQ1</accession>
<sequence length="339" mass="35958">MTDDAASGTKRPTILEVARVAGVSHQTVSRFLRFHGEGLKPSTRERVSAAIDELGYRPNLVARSMRTRRTGRLAVLLPTVAFNPARMLSGATDVAHDAGFSVDVMSYDGGAASRADRLLDLVEWGQVEGVLSFAPVDAEVVERLPPGTAVTVAAELDDQMRGIGELADGSAIVTIIERLAELGHRRFLHVAGAQNFASARSRRGAYLETIERLALDSLGVHDGDWSGESGVAAVEALPDDAPPLAVIAANDLVAAGVISAASRRGWRIPEDISVTGWDDTALAPFLLPPLTSVEVDLERIGRNAMTGLIATIRGAHAEVDTRPVSRVVWRDSAGPPGRG</sequence>
<dbReference type="PANTHER" id="PTHR30146">
    <property type="entry name" value="LACI-RELATED TRANSCRIPTIONAL REPRESSOR"/>
    <property type="match status" value="1"/>
</dbReference>
<evidence type="ECO:0000313" key="5">
    <source>
        <dbReference type="EMBL" id="TDL45938.1"/>
    </source>
</evidence>
<dbReference type="AlphaFoldDB" id="A0A4R5YLQ1"/>
<reference evidence="5 6" key="1">
    <citation type="submission" date="2019-03" db="EMBL/GenBank/DDBJ databases">
        <title>Genome Sequencing and Assembly of Various Microbes Isolated from Partially Reclaimed Soil and Acid Mine Drainage (AMD) Site.</title>
        <authorList>
            <person name="Steinbock B."/>
            <person name="Bechtold R."/>
            <person name="Sevigny J.L."/>
            <person name="Thomas D."/>
            <person name="Cuthill L.R."/>
            <person name="Aveiro Johannsen E.J."/>
            <person name="Thomas K."/>
            <person name="Ghosh A."/>
        </authorList>
    </citation>
    <scope>NUCLEOTIDE SEQUENCE [LARGE SCALE GENOMIC DNA]</scope>
    <source>
        <strain evidence="5 6">F-B2</strain>
    </source>
</reference>
<evidence type="ECO:0000256" key="2">
    <source>
        <dbReference type="ARBA" id="ARBA00023125"/>
    </source>
</evidence>
<dbReference type="Gene3D" id="3.40.50.2300">
    <property type="match status" value="2"/>
</dbReference>
<dbReference type="InterPro" id="IPR010982">
    <property type="entry name" value="Lambda_DNA-bd_dom_sf"/>
</dbReference>
<protein>
    <submittedName>
        <fullName evidence="5">LacI family transcriptional regulator</fullName>
    </submittedName>
</protein>
<dbReference type="EMBL" id="SMZX01000001">
    <property type="protein sequence ID" value="TDL45938.1"/>
    <property type="molecule type" value="Genomic_DNA"/>
</dbReference>
<name>A0A4R5YLQ1_9MICO</name>
<organism evidence="5 6">
    <name type="scientific">Microbacterium oleivorans</name>
    <dbReference type="NCBI Taxonomy" id="273677"/>
    <lineage>
        <taxon>Bacteria</taxon>
        <taxon>Bacillati</taxon>
        <taxon>Actinomycetota</taxon>
        <taxon>Actinomycetes</taxon>
        <taxon>Micrococcales</taxon>
        <taxon>Microbacteriaceae</taxon>
        <taxon>Microbacterium</taxon>
    </lineage>
</organism>
<dbReference type="InterPro" id="IPR000843">
    <property type="entry name" value="HTH_LacI"/>
</dbReference>
<dbReference type="PROSITE" id="PS00356">
    <property type="entry name" value="HTH_LACI_1"/>
    <property type="match status" value="1"/>
</dbReference>
<evidence type="ECO:0000256" key="3">
    <source>
        <dbReference type="ARBA" id="ARBA00023163"/>
    </source>
</evidence>
<dbReference type="InterPro" id="IPR046335">
    <property type="entry name" value="LacI/GalR-like_sensor"/>
</dbReference>
<dbReference type="Pfam" id="PF13377">
    <property type="entry name" value="Peripla_BP_3"/>
    <property type="match status" value="1"/>
</dbReference>
<keyword evidence="3" id="KW-0804">Transcription</keyword>
<dbReference type="PROSITE" id="PS50932">
    <property type="entry name" value="HTH_LACI_2"/>
    <property type="match status" value="1"/>
</dbReference>